<evidence type="ECO:0000313" key="9">
    <source>
        <dbReference type="Proteomes" id="UP001370348"/>
    </source>
</evidence>
<gene>
    <name evidence="8" type="ORF">LZC94_08880</name>
</gene>
<dbReference type="PANTHER" id="PTHR43521:SF1">
    <property type="entry name" value="ALPHA-AMINOADIPIC SEMIALDEHYDE DEHYDROGENASE"/>
    <property type="match status" value="1"/>
</dbReference>
<dbReference type="PROSITE" id="PS00687">
    <property type="entry name" value="ALDEHYDE_DEHYDR_GLU"/>
    <property type="match status" value="1"/>
</dbReference>
<evidence type="ECO:0000256" key="4">
    <source>
        <dbReference type="ARBA" id="ARBA00024226"/>
    </source>
</evidence>
<feature type="active site" evidence="5">
    <location>
        <position position="252"/>
    </location>
</feature>
<dbReference type="Pfam" id="PF00171">
    <property type="entry name" value="Aldedh"/>
    <property type="match status" value="1"/>
</dbReference>
<feature type="domain" description="Aldehyde dehydrogenase" evidence="7">
    <location>
        <begin position="19"/>
        <end position="489"/>
    </location>
</feature>
<evidence type="ECO:0000313" key="8">
    <source>
        <dbReference type="EMBL" id="WXB17383.1"/>
    </source>
</evidence>
<keyword evidence="3" id="KW-0520">NAD</keyword>
<evidence type="ECO:0000256" key="6">
    <source>
        <dbReference type="RuleBase" id="RU003345"/>
    </source>
</evidence>
<name>A0ABZ2M5C8_9BACT</name>
<comment type="similarity">
    <text evidence="6">Belongs to the aldehyde dehydrogenase family.</text>
</comment>
<evidence type="ECO:0000256" key="3">
    <source>
        <dbReference type="ARBA" id="ARBA00023027"/>
    </source>
</evidence>
<dbReference type="InterPro" id="IPR029510">
    <property type="entry name" value="Ald_DH_CS_GLU"/>
</dbReference>
<evidence type="ECO:0000259" key="7">
    <source>
        <dbReference type="Pfam" id="PF00171"/>
    </source>
</evidence>
<dbReference type="InterPro" id="IPR016163">
    <property type="entry name" value="Ald_DH_C"/>
</dbReference>
<dbReference type="InterPro" id="IPR044638">
    <property type="entry name" value="ALDH7A1-like"/>
</dbReference>
<dbReference type="PANTHER" id="PTHR43521">
    <property type="entry name" value="ALPHA-AMINOADIPIC SEMIALDEHYDE DEHYDROGENASE"/>
    <property type="match status" value="1"/>
</dbReference>
<dbReference type="Gene3D" id="3.40.605.10">
    <property type="entry name" value="Aldehyde Dehydrogenase, Chain A, domain 1"/>
    <property type="match status" value="1"/>
</dbReference>
<dbReference type="EMBL" id="CP089984">
    <property type="protein sequence ID" value="WXB17383.1"/>
    <property type="molecule type" value="Genomic_DNA"/>
</dbReference>
<accession>A0ABZ2M5C8</accession>
<dbReference type="InterPro" id="IPR016162">
    <property type="entry name" value="Ald_DH_N"/>
</dbReference>
<dbReference type="EC" id="1.2.1.3" evidence="4"/>
<dbReference type="Gene3D" id="3.40.309.10">
    <property type="entry name" value="Aldehyde Dehydrogenase, Chain A, domain 2"/>
    <property type="match status" value="1"/>
</dbReference>
<dbReference type="InterPro" id="IPR015590">
    <property type="entry name" value="Aldehyde_DH_dom"/>
</dbReference>
<dbReference type="Proteomes" id="UP001370348">
    <property type="component" value="Chromosome"/>
</dbReference>
<reference evidence="8 9" key="1">
    <citation type="submission" date="2021-12" db="EMBL/GenBank/DDBJ databases">
        <title>Discovery of the Pendulisporaceae a myxobacterial family with distinct sporulation behavior and unique specialized metabolism.</title>
        <authorList>
            <person name="Garcia R."/>
            <person name="Popoff A."/>
            <person name="Bader C.D."/>
            <person name="Loehr J."/>
            <person name="Walesch S."/>
            <person name="Walt C."/>
            <person name="Boldt J."/>
            <person name="Bunk B."/>
            <person name="Haeckl F.J.F.P.J."/>
            <person name="Gunesch A.P."/>
            <person name="Birkelbach J."/>
            <person name="Nuebel U."/>
            <person name="Pietschmann T."/>
            <person name="Bach T."/>
            <person name="Mueller R."/>
        </authorList>
    </citation>
    <scope>NUCLEOTIDE SEQUENCE [LARGE SCALE GENOMIC DNA]</scope>
    <source>
        <strain evidence="8 9">MSr11954</strain>
    </source>
</reference>
<keyword evidence="9" id="KW-1185">Reference proteome</keyword>
<proteinExistence type="inferred from homology"/>
<keyword evidence="2 6" id="KW-0560">Oxidoreductase</keyword>
<comment type="subunit">
    <text evidence="1">Homotetramer.</text>
</comment>
<dbReference type="InterPro" id="IPR016161">
    <property type="entry name" value="Ald_DH/histidinol_DH"/>
</dbReference>
<dbReference type="SUPFAM" id="SSF53720">
    <property type="entry name" value="ALDH-like"/>
    <property type="match status" value="1"/>
</dbReference>
<evidence type="ECO:0000256" key="5">
    <source>
        <dbReference type="PROSITE-ProRule" id="PRU10007"/>
    </source>
</evidence>
<evidence type="ECO:0000256" key="2">
    <source>
        <dbReference type="ARBA" id="ARBA00023002"/>
    </source>
</evidence>
<sequence length="516" mass="54840">MPSLITSYINGKSVAGTAGKLTSTNPAQIADVVAEVSLANEAEFAQAFAAAKSAQKAWAQTPAPRRGRVIAAVGKLVEANKEALAALVTREVGKPYAESLGEVQEIIDTCDFFLGEGRRLYGHTVPSEMPDKQLFTFRVPVGVAAIITAGNFPVAVPAWYLVPALLCGNAVVWKPAEYASALGDALTRLFVAGGVPAGVLNTVHADGATTYRALEAALEQAQLQKIGFTGSTEVGRRIGELAGRHLQTPCLELGGKNPLVVMPDADLDLAAEGALFSGFGTAGQRCTSLGVALVHDSVYDAFLSRFVSRVASAVIGDPTNRAVLYGPLLSSRFLESFEQWMAHIGPHHQVHGSTGRGRITAKNPRTGFVGDPEAGYYAHPSIVTGVRADDALYRNETFGPLVSVMRFSSFDEAIELANGHGYGLSSAIYTRNPVHAFQFRERVSAGMVSINNSTSGAEAHLPFGGNGKSGNGSRQSGVWVLDQFTRWQSTNWDYAGKLQKAQMDIEEPTVDAGFRL</sequence>
<protein>
    <recommendedName>
        <fullName evidence="4">aldehyde dehydrogenase (NAD(+))</fullName>
        <ecNumber evidence="4">1.2.1.3</ecNumber>
    </recommendedName>
</protein>
<dbReference type="RefSeq" id="WP_394827014.1">
    <property type="nucleotide sequence ID" value="NZ_CP089984.1"/>
</dbReference>
<organism evidence="8 9">
    <name type="scientific">Pendulispora albinea</name>
    <dbReference type="NCBI Taxonomy" id="2741071"/>
    <lineage>
        <taxon>Bacteria</taxon>
        <taxon>Pseudomonadati</taxon>
        <taxon>Myxococcota</taxon>
        <taxon>Myxococcia</taxon>
        <taxon>Myxococcales</taxon>
        <taxon>Sorangiineae</taxon>
        <taxon>Pendulisporaceae</taxon>
        <taxon>Pendulispora</taxon>
    </lineage>
</organism>
<evidence type="ECO:0000256" key="1">
    <source>
        <dbReference type="ARBA" id="ARBA00011881"/>
    </source>
</evidence>